<keyword evidence="2 8" id="KW-0963">Cytoplasm</keyword>
<comment type="similarity">
    <text evidence="7 8">Belongs to the SelA family.</text>
</comment>
<comment type="subcellular location">
    <subcellularLocation>
        <location evidence="8">Cytoplasm</location>
    </subcellularLocation>
</comment>
<dbReference type="InterPro" id="IPR015421">
    <property type="entry name" value="PyrdxlP-dep_Trfase_major"/>
</dbReference>
<gene>
    <name evidence="8" type="primary">selA</name>
    <name evidence="11" type="ORF">AVL62_05290</name>
</gene>
<proteinExistence type="inferred from homology"/>
<dbReference type="Pfam" id="PF03841">
    <property type="entry name" value="SelA"/>
    <property type="match status" value="2"/>
</dbReference>
<evidence type="ECO:0000256" key="2">
    <source>
        <dbReference type="ARBA" id="ARBA00022490"/>
    </source>
</evidence>
<dbReference type="EC" id="2.9.1.1" evidence="8"/>
<reference evidence="11 12" key="1">
    <citation type="submission" date="2015-12" db="EMBL/GenBank/DDBJ databases">
        <title>Serinicoccus chungangenesis strain CD08_5 genome sequencing and assembly.</title>
        <authorList>
            <person name="Chander A.M."/>
            <person name="Kaur G."/>
            <person name="Nair G.R."/>
            <person name="Dhawan D.K."/>
            <person name="Kochhar R.K."/>
            <person name="Mayilraj S."/>
            <person name="Bhadada S.K."/>
        </authorList>
    </citation>
    <scope>NUCLEOTIDE SEQUENCE [LARGE SCALE GENOMIC DNA]</scope>
    <source>
        <strain evidence="11 12">CD08_5</strain>
    </source>
</reference>
<evidence type="ECO:0000256" key="8">
    <source>
        <dbReference type="HAMAP-Rule" id="MF_00423"/>
    </source>
</evidence>
<comment type="function">
    <text evidence="8">Converts seryl-tRNA(Sec) to selenocysteinyl-tRNA(Sec) required for selenoprotein biosynthesis.</text>
</comment>
<dbReference type="HAMAP" id="MF_00423">
    <property type="entry name" value="SelA"/>
    <property type="match status" value="1"/>
</dbReference>
<dbReference type="Gene3D" id="3.90.1150.180">
    <property type="match status" value="1"/>
</dbReference>
<evidence type="ECO:0000256" key="4">
    <source>
        <dbReference type="ARBA" id="ARBA00022898"/>
    </source>
</evidence>
<protein>
    <recommendedName>
        <fullName evidence="8">L-seryl-tRNA(Sec) selenium transferase</fullName>
        <ecNumber evidence="8">2.9.1.1</ecNumber>
    </recommendedName>
    <alternativeName>
        <fullName evidence="8">Selenocysteine synthase</fullName>
        <shortName evidence="8">Sec synthase</shortName>
    </alternativeName>
    <alternativeName>
        <fullName evidence="8">Selenocysteinyl-tRNA(Sec) synthase</fullName>
    </alternativeName>
</protein>
<evidence type="ECO:0000256" key="1">
    <source>
        <dbReference type="ARBA" id="ARBA00001933"/>
    </source>
</evidence>
<keyword evidence="5 8" id="KW-0648">Protein biosynthesis</keyword>
<dbReference type="UniPathway" id="UPA00906">
    <property type="reaction ID" value="UER00896"/>
</dbReference>
<comment type="caution">
    <text evidence="11">The sequence shown here is derived from an EMBL/GenBank/DDBJ whole genome shotgun (WGS) entry which is preliminary data.</text>
</comment>
<dbReference type="AlphaFoldDB" id="A0A0W8I8I4"/>
<dbReference type="SUPFAM" id="SSF53383">
    <property type="entry name" value="PLP-dependent transferases"/>
    <property type="match status" value="1"/>
</dbReference>
<evidence type="ECO:0000313" key="12">
    <source>
        <dbReference type="Proteomes" id="UP000054837"/>
    </source>
</evidence>
<feature type="region of interest" description="Disordered" evidence="10">
    <location>
        <begin position="1"/>
        <end position="20"/>
    </location>
</feature>
<comment type="catalytic activity">
    <reaction evidence="8">
        <text>L-seryl-tRNA(Sec) + selenophosphate + H(+) = L-selenocysteinyl-tRNA(Sec) + phosphate</text>
        <dbReference type="Rhea" id="RHEA:22728"/>
        <dbReference type="Rhea" id="RHEA-COMP:9742"/>
        <dbReference type="Rhea" id="RHEA-COMP:9743"/>
        <dbReference type="ChEBI" id="CHEBI:15378"/>
        <dbReference type="ChEBI" id="CHEBI:16144"/>
        <dbReference type="ChEBI" id="CHEBI:43474"/>
        <dbReference type="ChEBI" id="CHEBI:78533"/>
        <dbReference type="ChEBI" id="CHEBI:78573"/>
        <dbReference type="EC" id="2.9.1.1"/>
    </reaction>
</comment>
<dbReference type="STRING" id="767452.AVL62_05290"/>
<evidence type="ECO:0000256" key="7">
    <source>
        <dbReference type="ARBA" id="ARBA00044507"/>
    </source>
</evidence>
<evidence type="ECO:0000256" key="10">
    <source>
        <dbReference type="SAM" id="MobiDB-lite"/>
    </source>
</evidence>
<evidence type="ECO:0000313" key="11">
    <source>
        <dbReference type="EMBL" id="KUG55704.1"/>
    </source>
</evidence>
<dbReference type="Gene3D" id="3.40.640.10">
    <property type="entry name" value="Type I PLP-dependent aspartate aminotransferase-like (Major domain)"/>
    <property type="match status" value="1"/>
</dbReference>
<dbReference type="PANTHER" id="PTHR32328">
    <property type="entry name" value="L-SERYL-TRNA(SEC) SELENIUM TRANSFERASE"/>
    <property type="match status" value="1"/>
</dbReference>
<dbReference type="EMBL" id="LQBL01000022">
    <property type="protein sequence ID" value="KUG55704.1"/>
    <property type="molecule type" value="Genomic_DNA"/>
</dbReference>
<evidence type="ECO:0000256" key="9">
    <source>
        <dbReference type="PIRSR" id="PIRSR618319-50"/>
    </source>
</evidence>
<dbReference type="RefSeq" id="WP_058890812.1">
    <property type="nucleotide sequence ID" value="NZ_LQBL01000022.1"/>
</dbReference>
<comment type="cofactor">
    <cofactor evidence="1 8 9">
        <name>pyridoxal 5'-phosphate</name>
        <dbReference type="ChEBI" id="CHEBI:597326"/>
    </cofactor>
</comment>
<organism evidence="11 12">
    <name type="scientific">Serinicoccus chungangensis</name>
    <dbReference type="NCBI Taxonomy" id="767452"/>
    <lineage>
        <taxon>Bacteria</taxon>
        <taxon>Bacillati</taxon>
        <taxon>Actinomycetota</taxon>
        <taxon>Actinomycetes</taxon>
        <taxon>Micrococcales</taxon>
        <taxon>Ornithinimicrobiaceae</taxon>
        <taxon>Serinicoccus</taxon>
    </lineage>
</organism>
<dbReference type="GO" id="GO:0005737">
    <property type="term" value="C:cytoplasm"/>
    <property type="evidence" value="ECO:0007669"/>
    <property type="project" value="UniProtKB-SubCell"/>
</dbReference>
<feature type="modified residue" description="N6-(pyridoxal phosphate)lysine" evidence="8 9">
    <location>
        <position position="313"/>
    </location>
</feature>
<dbReference type="InterPro" id="IPR004534">
    <property type="entry name" value="SelA_trans"/>
</dbReference>
<dbReference type="InterPro" id="IPR018319">
    <property type="entry name" value="SelA-like"/>
</dbReference>
<keyword evidence="3 8" id="KW-0808">Transferase</keyword>
<name>A0A0W8I8I4_9MICO</name>
<comment type="pathway">
    <text evidence="8">Aminoacyl-tRNA biosynthesis; selenocysteinyl-tRNA(Sec) biosynthesis; selenocysteinyl-tRNA(Sec) from L-seryl-tRNA(Sec) (bacterial route): step 1/1.</text>
</comment>
<keyword evidence="6 8" id="KW-0711">Selenium</keyword>
<evidence type="ECO:0000256" key="5">
    <source>
        <dbReference type="ARBA" id="ARBA00022917"/>
    </source>
</evidence>
<dbReference type="GO" id="GO:0001717">
    <property type="term" value="P:conversion of seryl-tRNAsec to selenocys-tRNAsec"/>
    <property type="evidence" value="ECO:0007669"/>
    <property type="project" value="UniProtKB-UniRule"/>
</dbReference>
<dbReference type="GO" id="GO:0004125">
    <property type="term" value="F:L-seryl-tRNA(Sec) selenium transferase activity"/>
    <property type="evidence" value="ECO:0007669"/>
    <property type="project" value="UniProtKB-UniRule"/>
</dbReference>
<evidence type="ECO:0000256" key="3">
    <source>
        <dbReference type="ARBA" id="ARBA00022679"/>
    </source>
</evidence>
<dbReference type="PANTHER" id="PTHR32328:SF0">
    <property type="entry name" value="L-SERYL-TRNA(SEC) SELENIUM TRANSFERASE"/>
    <property type="match status" value="1"/>
</dbReference>
<dbReference type="Proteomes" id="UP000054837">
    <property type="component" value="Unassembled WGS sequence"/>
</dbReference>
<dbReference type="GO" id="GO:0001514">
    <property type="term" value="P:selenocysteine incorporation"/>
    <property type="evidence" value="ECO:0007669"/>
    <property type="project" value="UniProtKB-UniRule"/>
</dbReference>
<sequence>MAVDPPRPAPDASDPRRGIPPVDVVLRDPAVVDHVALLGRQRALGVAQEVLSRARDGALPPAEVVDEVATRLGELVAAPGTRPVLNATGVVVHTNLGRAPLGEAATAALVAAAGYADIELDLATGRRGRRGGSVVDALLRAVPEAQDALVVNNGAAALLLAMTALAAGREVVVSRGELVEIGDGFRLTDLVESSGARLREVGTTNRTHRGDYERALADRAAGVPAEPGPDRAAGPRPDVAALLKVHPGNYRVTGFTSAVPVAELARVARAADLPLVVDTGSGLLEPDPALPDEPDARTALRDGAGLVVASADKLLGGPQAGLVLGDADLVARLRRHPVARALRVDKLTLAALGATLRDPHPAPVTVARRAEPDHLRTRAESLREVLARQGLAAEVVPHDGRVGGGGAPGVPLAGWALALSEGLAGPLRLGDPAVLARVHDGRCLLDPRCVPPAQDAVLARAVLAAAGRPPAGGDTGTPTGGRPAR</sequence>
<evidence type="ECO:0000256" key="6">
    <source>
        <dbReference type="ARBA" id="ARBA00023266"/>
    </source>
</evidence>
<dbReference type="OrthoDB" id="9787096at2"/>
<dbReference type="InterPro" id="IPR015424">
    <property type="entry name" value="PyrdxlP-dep_Trfase"/>
</dbReference>
<accession>A0A0W8I8I4</accession>
<keyword evidence="12" id="KW-1185">Reference proteome</keyword>
<keyword evidence="4 8" id="KW-0663">Pyridoxal phosphate</keyword>